<dbReference type="RefSeq" id="WP_052811969.1">
    <property type="nucleotide sequence ID" value="NZ_BJOA01000204.1"/>
</dbReference>
<accession>A0A1G8YHX7</accession>
<dbReference type="Proteomes" id="UP000182836">
    <property type="component" value="Unassembled WGS sequence"/>
</dbReference>
<dbReference type="EMBL" id="FNED01000036">
    <property type="protein sequence ID" value="SDK02351.1"/>
    <property type="molecule type" value="Genomic_DNA"/>
</dbReference>
<dbReference type="InterPro" id="IPR015422">
    <property type="entry name" value="PyrdxlP-dep_Trfase_small"/>
</dbReference>
<reference evidence="1 2" key="1">
    <citation type="submission" date="2016-10" db="EMBL/GenBank/DDBJ databases">
        <authorList>
            <person name="de Groot N.N."/>
        </authorList>
    </citation>
    <scope>NUCLEOTIDE SEQUENCE [LARGE SCALE GENOMIC DNA]</scope>
    <source>
        <strain evidence="1 2">DSM 2895</strain>
    </source>
</reference>
<proteinExistence type="predicted"/>
<name>A0A1G8YHX7_ANEMI</name>
<dbReference type="InterPro" id="IPR015424">
    <property type="entry name" value="PyrdxlP-dep_Trfase"/>
</dbReference>
<dbReference type="GeneID" id="42307115"/>
<organism evidence="1 2">
    <name type="scientific">Aneurinibacillus migulanus</name>
    <name type="common">Bacillus migulanus</name>
    <dbReference type="NCBI Taxonomy" id="47500"/>
    <lineage>
        <taxon>Bacteria</taxon>
        <taxon>Bacillati</taxon>
        <taxon>Bacillota</taxon>
        <taxon>Bacilli</taxon>
        <taxon>Bacillales</taxon>
        <taxon>Paenibacillaceae</taxon>
        <taxon>Aneurinibacillus group</taxon>
        <taxon>Aneurinibacillus</taxon>
    </lineage>
</organism>
<sequence>MKTRAAIHARGKVYAGKLFGTGMAAKQAVAQYGRKNVIDASMGVITDNNGTLICLPTVEEQFRVMPIEEIISYSPVGELPGFLEAAVKHTFGESRPDAYIRPIASAGGAGAISNVIWNYSNVGDTILTHD</sequence>
<dbReference type="OrthoDB" id="9766445at2"/>
<dbReference type="SUPFAM" id="SSF53383">
    <property type="entry name" value="PLP-dependent transferases"/>
    <property type="match status" value="1"/>
</dbReference>
<dbReference type="Gene3D" id="3.90.1150.10">
    <property type="entry name" value="Aspartate Aminotransferase, domain 1"/>
    <property type="match status" value="1"/>
</dbReference>
<gene>
    <name evidence="1" type="ORF">SAMN04487909_1364</name>
</gene>
<protein>
    <submittedName>
        <fullName evidence="1">Aromatic-amino-acid transaminase</fullName>
    </submittedName>
</protein>
<evidence type="ECO:0000313" key="2">
    <source>
        <dbReference type="Proteomes" id="UP000182836"/>
    </source>
</evidence>
<dbReference type="AlphaFoldDB" id="A0A1G8YHX7"/>
<evidence type="ECO:0000313" key="1">
    <source>
        <dbReference type="EMBL" id="SDK02351.1"/>
    </source>
</evidence>